<feature type="transmembrane region" description="Helical" evidence="6">
    <location>
        <begin position="281"/>
        <end position="301"/>
    </location>
</feature>
<keyword evidence="3 6" id="KW-1133">Transmembrane helix</keyword>
<keyword evidence="2 6" id="KW-0812">Transmembrane</keyword>
<dbReference type="Pfam" id="PF01490">
    <property type="entry name" value="Aa_trans"/>
    <property type="match status" value="1"/>
</dbReference>
<organism evidence="8 9">
    <name type="scientific">Phytophthora lilii</name>
    <dbReference type="NCBI Taxonomy" id="2077276"/>
    <lineage>
        <taxon>Eukaryota</taxon>
        <taxon>Sar</taxon>
        <taxon>Stramenopiles</taxon>
        <taxon>Oomycota</taxon>
        <taxon>Peronosporomycetes</taxon>
        <taxon>Peronosporales</taxon>
        <taxon>Peronosporaceae</taxon>
        <taxon>Phytophthora</taxon>
    </lineage>
</organism>
<feature type="transmembrane region" description="Helical" evidence="6">
    <location>
        <begin position="321"/>
        <end position="343"/>
    </location>
</feature>
<evidence type="ECO:0000256" key="2">
    <source>
        <dbReference type="ARBA" id="ARBA00022692"/>
    </source>
</evidence>
<feature type="transmembrane region" description="Helical" evidence="6">
    <location>
        <begin position="355"/>
        <end position="377"/>
    </location>
</feature>
<keyword evidence="4 6" id="KW-0472">Membrane</keyword>
<dbReference type="EMBL" id="BSXW01000021">
    <property type="protein sequence ID" value="GMF09870.1"/>
    <property type="molecule type" value="Genomic_DNA"/>
</dbReference>
<evidence type="ECO:0000256" key="4">
    <source>
        <dbReference type="ARBA" id="ARBA00023136"/>
    </source>
</evidence>
<feature type="domain" description="Amino acid transporter transmembrane" evidence="7">
    <location>
        <begin position="138"/>
        <end position="406"/>
    </location>
</feature>
<dbReference type="AlphaFoldDB" id="A0A9W6T9M2"/>
<evidence type="ECO:0000259" key="7">
    <source>
        <dbReference type="Pfam" id="PF01490"/>
    </source>
</evidence>
<proteinExistence type="predicted"/>
<dbReference type="OrthoDB" id="1684102at2759"/>
<dbReference type="PANTHER" id="PTHR22950:SF666">
    <property type="entry name" value="VACUOLAR AMINO ACID TRANSPORTER 4"/>
    <property type="match status" value="1"/>
</dbReference>
<feature type="transmembrane region" description="Helical" evidence="6">
    <location>
        <begin position="255"/>
        <end position="274"/>
    </location>
</feature>
<evidence type="ECO:0000256" key="1">
    <source>
        <dbReference type="ARBA" id="ARBA00004141"/>
    </source>
</evidence>
<sequence length="484" mass="53532">MADTVWDLQKSIRASSPQITGRRESEPGFSDSTTPKAFDIAVPGGFRRHHLQTTPRPAVSKALRDQIIDRINSVYDPFIGSILSQDNDEYDEMNVEERARSLLMTPPLTLPAVGTPTEKTGLIKTQPPPPKSKDSDKTTTLWHALLTLLKSFVGTGILFLPDGFRSGGILFSSLCLTFVAALTLYAMLRLLQCREIVGGTYGHVGFKAYGSWGRRMVQISIIMMQAGFCCTYVIFVAQNMSEVLEFWGHNVDTSMLILLQIAVYIPLSWIRYISYFSISNLIADVFILYGLAFILGNSFWLLATQGPAKDVVLFNQQDYPVFIGTSIFTFEGIGLVLPTQSSLNQARQKRFPRLLTWTVVGLLFFYSFFAGINYITFGSGIAPMVTSSLPPVNFGNSIHSNDTCNVAVYSAAELGVSTSVPPQAEPEPVVDGQDCRHLRDHHRFAHVLLRHVFEPPVVEQVIATLTLTSAGSQATSRQVPSKVF</sequence>
<accession>A0A9W6T9M2</accession>
<evidence type="ECO:0000313" key="9">
    <source>
        <dbReference type="Proteomes" id="UP001165083"/>
    </source>
</evidence>
<name>A0A9W6T9M2_9STRA</name>
<feature type="region of interest" description="Disordered" evidence="5">
    <location>
        <begin position="12"/>
        <end position="32"/>
    </location>
</feature>
<gene>
    <name evidence="8" type="ORF">Plil01_000073500</name>
</gene>
<evidence type="ECO:0000256" key="5">
    <source>
        <dbReference type="SAM" id="MobiDB-lite"/>
    </source>
</evidence>
<comment type="subcellular location">
    <subcellularLocation>
        <location evidence="1">Membrane</location>
        <topology evidence="1">Multi-pass membrane protein</topology>
    </subcellularLocation>
</comment>
<keyword evidence="9" id="KW-1185">Reference proteome</keyword>
<feature type="transmembrane region" description="Helical" evidence="6">
    <location>
        <begin position="141"/>
        <end position="161"/>
    </location>
</feature>
<dbReference type="GO" id="GO:0016020">
    <property type="term" value="C:membrane"/>
    <property type="evidence" value="ECO:0007669"/>
    <property type="project" value="UniProtKB-SubCell"/>
</dbReference>
<reference evidence="8" key="1">
    <citation type="submission" date="2023-04" db="EMBL/GenBank/DDBJ databases">
        <title>Phytophthora lilii NBRC 32176.</title>
        <authorList>
            <person name="Ichikawa N."/>
            <person name="Sato H."/>
            <person name="Tonouchi N."/>
        </authorList>
    </citation>
    <scope>NUCLEOTIDE SEQUENCE</scope>
    <source>
        <strain evidence="8">NBRC 32176</strain>
    </source>
</reference>
<dbReference type="PANTHER" id="PTHR22950">
    <property type="entry name" value="AMINO ACID TRANSPORTER"/>
    <property type="match status" value="1"/>
</dbReference>
<evidence type="ECO:0000256" key="3">
    <source>
        <dbReference type="ARBA" id="ARBA00022989"/>
    </source>
</evidence>
<dbReference type="InterPro" id="IPR013057">
    <property type="entry name" value="AA_transpt_TM"/>
</dbReference>
<dbReference type="Proteomes" id="UP001165083">
    <property type="component" value="Unassembled WGS sequence"/>
</dbReference>
<feature type="region of interest" description="Disordered" evidence="5">
    <location>
        <begin position="114"/>
        <end position="136"/>
    </location>
</feature>
<feature type="transmembrane region" description="Helical" evidence="6">
    <location>
        <begin position="216"/>
        <end position="235"/>
    </location>
</feature>
<comment type="caution">
    <text evidence="8">The sequence shown here is derived from an EMBL/GenBank/DDBJ whole genome shotgun (WGS) entry which is preliminary data.</text>
</comment>
<protein>
    <submittedName>
        <fullName evidence="8">Unnamed protein product</fullName>
    </submittedName>
</protein>
<evidence type="ECO:0000313" key="8">
    <source>
        <dbReference type="EMBL" id="GMF09870.1"/>
    </source>
</evidence>
<dbReference type="GO" id="GO:0015179">
    <property type="term" value="F:L-amino acid transmembrane transporter activity"/>
    <property type="evidence" value="ECO:0007669"/>
    <property type="project" value="TreeGrafter"/>
</dbReference>
<evidence type="ECO:0000256" key="6">
    <source>
        <dbReference type="SAM" id="Phobius"/>
    </source>
</evidence>
<feature type="transmembrane region" description="Helical" evidence="6">
    <location>
        <begin position="167"/>
        <end position="188"/>
    </location>
</feature>